<dbReference type="GO" id="GO:0009236">
    <property type="term" value="P:cobalamin biosynthetic process"/>
    <property type="evidence" value="ECO:0007669"/>
    <property type="project" value="UniProtKB-UniPathway"/>
</dbReference>
<dbReference type="GO" id="GO:0008276">
    <property type="term" value="F:protein methyltransferase activity"/>
    <property type="evidence" value="ECO:0007669"/>
    <property type="project" value="InterPro"/>
</dbReference>
<dbReference type="NCBIfam" id="NF005640">
    <property type="entry name" value="PRK07402.1"/>
    <property type="match status" value="1"/>
</dbReference>
<dbReference type="PANTHER" id="PTHR43182">
    <property type="entry name" value="COBALT-PRECORRIN-6B C(15)-METHYLTRANSFERASE (DECARBOXYLATING)"/>
    <property type="match status" value="1"/>
</dbReference>
<dbReference type="Proteomes" id="UP000001175">
    <property type="component" value="Chromosome"/>
</dbReference>
<accession>A0A0H3K176</accession>
<evidence type="ECO:0000313" key="6">
    <source>
        <dbReference type="EMBL" id="BAD79014.1"/>
    </source>
</evidence>
<dbReference type="EMBL" id="AP008231">
    <property type="protein sequence ID" value="BAD79014.1"/>
    <property type="molecule type" value="Genomic_DNA"/>
</dbReference>
<dbReference type="Gene3D" id="3.40.50.150">
    <property type="entry name" value="Vaccinia Virus protein VP39"/>
    <property type="match status" value="1"/>
</dbReference>
<evidence type="ECO:0000256" key="4">
    <source>
        <dbReference type="ARBA" id="ARBA00022679"/>
    </source>
</evidence>
<proteinExistence type="predicted"/>
<dbReference type="InterPro" id="IPR014008">
    <property type="entry name" value="Cbl_synth_MTase_CbiT"/>
</dbReference>
<dbReference type="eggNOG" id="COG2242">
    <property type="taxonomic scope" value="Bacteria"/>
</dbReference>
<dbReference type="InterPro" id="IPR029063">
    <property type="entry name" value="SAM-dependent_MTases_sf"/>
</dbReference>
<dbReference type="PANTHER" id="PTHR43182:SF1">
    <property type="entry name" value="COBALT-PRECORRIN-7 C(5)-METHYLTRANSFERASE"/>
    <property type="match status" value="1"/>
</dbReference>
<keyword evidence="5" id="KW-0949">S-adenosyl-L-methionine</keyword>
<sequence>MPPASPDRSWPYTTSGIPDDWFAQLPGIPLTKREVRLLILAQLRLEASSCLWDVGAGTGTIPVEAGLLCPKGKVIAIERDEEVCALIQRNCQQFAVSNVDVVMCTAPDCLAAIAHSPDRAVIEGGRPIATVISSVWQRLQPQGRLVVTTASLEGLYTISETLAQLPARNIEVVQAAMNRLERRGRSQVLAAVDPIFILSGEKLE</sequence>
<gene>
    <name evidence="6" type="primary">cobL</name>
    <name evidence="6" type="ordered locus">syc0824_d</name>
</gene>
<name>A0A0H3K176_SYNP6</name>
<evidence type="ECO:0000256" key="2">
    <source>
        <dbReference type="ARBA" id="ARBA00022573"/>
    </source>
</evidence>
<reference evidence="6 7" key="1">
    <citation type="journal article" date="2007" name="Photosyn. Res.">
        <title>Complete nucleotide sequence of the freshwater unicellular cyanobacterium Synechococcus elongatus PCC 6301 chromosome: gene content and organization.</title>
        <authorList>
            <person name="Sugita C."/>
            <person name="Ogata K."/>
            <person name="Shikata M."/>
            <person name="Jikuya H."/>
            <person name="Takano J."/>
            <person name="Furumichi M."/>
            <person name="Kanehisa M."/>
            <person name="Omata T."/>
            <person name="Sugiura M."/>
            <person name="Sugita M."/>
        </authorList>
    </citation>
    <scope>NUCLEOTIDE SEQUENCE [LARGE SCALE GENOMIC DNA]</scope>
    <source>
        <strain evidence="7">ATCC 27144 / PCC 6301 / SAUG 1402/1</strain>
    </source>
</reference>
<keyword evidence="2" id="KW-0169">Cobalamin biosynthesis</keyword>
<organism evidence="6 7">
    <name type="scientific">Synechococcus sp. (strain ATCC 27144 / PCC 6301 / SAUG 1402/1)</name>
    <name type="common">Anacystis nidulans</name>
    <dbReference type="NCBI Taxonomy" id="269084"/>
    <lineage>
        <taxon>Bacteria</taxon>
        <taxon>Bacillati</taxon>
        <taxon>Cyanobacteriota</taxon>
        <taxon>Cyanophyceae</taxon>
        <taxon>Synechococcales</taxon>
        <taxon>Synechococcaceae</taxon>
        <taxon>Synechococcus</taxon>
    </lineage>
</organism>
<evidence type="ECO:0000313" key="7">
    <source>
        <dbReference type="Proteomes" id="UP000001175"/>
    </source>
</evidence>
<evidence type="ECO:0000256" key="3">
    <source>
        <dbReference type="ARBA" id="ARBA00022603"/>
    </source>
</evidence>
<keyword evidence="3" id="KW-0489">Methyltransferase</keyword>
<evidence type="ECO:0000256" key="1">
    <source>
        <dbReference type="ARBA" id="ARBA00004953"/>
    </source>
</evidence>
<dbReference type="CDD" id="cd02440">
    <property type="entry name" value="AdoMet_MTases"/>
    <property type="match status" value="1"/>
</dbReference>
<comment type="pathway">
    <text evidence="1">Cofactor biosynthesis; adenosylcobalamin biosynthesis.</text>
</comment>
<dbReference type="UniPathway" id="UPA00148"/>
<dbReference type="SUPFAM" id="SSF53335">
    <property type="entry name" value="S-adenosyl-L-methionine-dependent methyltransferases"/>
    <property type="match status" value="1"/>
</dbReference>
<dbReference type="RefSeq" id="WP_011243136.1">
    <property type="nucleotide sequence ID" value="NC_006576.1"/>
</dbReference>
<dbReference type="GO" id="GO:0032259">
    <property type="term" value="P:methylation"/>
    <property type="evidence" value="ECO:0007669"/>
    <property type="project" value="UniProtKB-KW"/>
</dbReference>
<keyword evidence="4" id="KW-0808">Transferase</keyword>
<protein>
    <submittedName>
        <fullName evidence="6">Precorrin decarbocylase</fullName>
    </submittedName>
</protein>
<dbReference type="InterPro" id="IPR050714">
    <property type="entry name" value="Cobalamin_biosynth_MTase"/>
</dbReference>
<dbReference type="AlphaFoldDB" id="A0A0H3K176"/>
<dbReference type="NCBIfam" id="TIGR02469">
    <property type="entry name" value="CbiT"/>
    <property type="match status" value="1"/>
</dbReference>
<dbReference type="KEGG" id="syc:syc0824_d"/>
<evidence type="ECO:0000256" key="5">
    <source>
        <dbReference type="ARBA" id="ARBA00022691"/>
    </source>
</evidence>
<dbReference type="Pfam" id="PF01135">
    <property type="entry name" value="PCMT"/>
    <property type="match status" value="1"/>
</dbReference>